<sequence>MKVVVIGAGVIGVTSAYYLAKDGHEVTVLDQSTVIGNDATGGNAGLIAPGHSFAWASPAAPKLLVSSLLGEKTSIRMRFPIDRQLMLWGVQFLRECTPGRAKQNTLVKLRLAQYSQQKMDELAEAESIDYQQARGGAVYLYRSAEELAAGAAKMQFMQDNGQDIRTLGFDDIVDLDPAFAPAHRIIAGGLYAPTDAAGNSKLFTDILAERCRDLGVTFDVGVTALRFQRERLRAVSLSTNVGDYRADQFIVANGINAPFLASSLGQRLPVYPAKGYSLTAPVADPDKAPSVPGVDEKTLVAWSRMGDELRMSSTAEFVGYDRQWKPSDFSNILSTGKEMFPEGVRWDEARMRSCLRPMTPDGPPIIGRSSVENVYYNTGHGHMGWTMAVGSSLMLRDLLRGRTPTLEPEPMRVRSFTFA</sequence>
<dbReference type="PANTHER" id="PTHR13847:SF280">
    <property type="entry name" value="D-AMINO ACID DEHYDROGENASE"/>
    <property type="match status" value="1"/>
</dbReference>
<accession>A0ABS7I2K3</accession>
<dbReference type="SUPFAM" id="SSF51905">
    <property type="entry name" value="FAD/NAD(P)-binding domain"/>
    <property type="match status" value="1"/>
</dbReference>
<comment type="caution">
    <text evidence="3">The sequence shown here is derived from an EMBL/GenBank/DDBJ whole genome shotgun (WGS) entry which is preliminary data.</text>
</comment>
<dbReference type="Proteomes" id="UP000777440">
    <property type="component" value="Unassembled WGS sequence"/>
</dbReference>
<proteinExistence type="inferred from homology"/>
<evidence type="ECO:0000313" key="4">
    <source>
        <dbReference type="Proteomes" id="UP000777440"/>
    </source>
</evidence>
<keyword evidence="4" id="KW-1185">Reference proteome</keyword>
<reference evidence="3 4" key="1">
    <citation type="journal article" date="2021" name="MBio">
        <title>Poor Competitiveness of Bradyrhizobium in Pigeon Pea Root Colonization in Indian Soils.</title>
        <authorList>
            <person name="Chalasani D."/>
            <person name="Basu A."/>
            <person name="Pullabhotla S.V.S.R.N."/>
            <person name="Jorrin B."/>
            <person name="Neal A.L."/>
            <person name="Poole P.S."/>
            <person name="Podile A.R."/>
            <person name="Tkacz A."/>
        </authorList>
    </citation>
    <scope>NUCLEOTIDE SEQUENCE [LARGE SCALE GENOMIC DNA]</scope>
    <source>
        <strain evidence="3 4">HU12</strain>
    </source>
</reference>
<evidence type="ECO:0000259" key="2">
    <source>
        <dbReference type="Pfam" id="PF01266"/>
    </source>
</evidence>
<dbReference type="InterPro" id="IPR036188">
    <property type="entry name" value="FAD/NAD-bd_sf"/>
</dbReference>
<evidence type="ECO:0000256" key="1">
    <source>
        <dbReference type="ARBA" id="ARBA00009410"/>
    </source>
</evidence>
<name>A0ABS7I2K3_9MICO</name>
<evidence type="ECO:0000313" key="3">
    <source>
        <dbReference type="EMBL" id="MBW9111892.1"/>
    </source>
</evidence>
<dbReference type="Gene3D" id="3.50.50.60">
    <property type="entry name" value="FAD/NAD(P)-binding domain"/>
    <property type="match status" value="2"/>
</dbReference>
<organism evidence="3 4">
    <name type="scientific">Microbacterium ureisolvens</name>
    <dbReference type="NCBI Taxonomy" id="2781186"/>
    <lineage>
        <taxon>Bacteria</taxon>
        <taxon>Bacillati</taxon>
        <taxon>Actinomycetota</taxon>
        <taxon>Actinomycetes</taxon>
        <taxon>Micrococcales</taxon>
        <taxon>Microbacteriaceae</taxon>
        <taxon>Microbacterium</taxon>
    </lineage>
</organism>
<dbReference type="Gene3D" id="3.30.9.10">
    <property type="entry name" value="D-Amino Acid Oxidase, subunit A, domain 2"/>
    <property type="match status" value="1"/>
</dbReference>
<feature type="domain" description="FAD dependent oxidoreductase" evidence="2">
    <location>
        <begin position="2"/>
        <end position="397"/>
    </location>
</feature>
<dbReference type="EMBL" id="JAEUAX010000019">
    <property type="protein sequence ID" value="MBW9111892.1"/>
    <property type="molecule type" value="Genomic_DNA"/>
</dbReference>
<protein>
    <submittedName>
        <fullName evidence="3">FAD-dependent oxidoreductase</fullName>
    </submittedName>
</protein>
<dbReference type="SUPFAM" id="SSF54373">
    <property type="entry name" value="FAD-linked reductases, C-terminal domain"/>
    <property type="match status" value="1"/>
</dbReference>
<comment type="similarity">
    <text evidence="1">Belongs to the DadA oxidoreductase family.</text>
</comment>
<dbReference type="PANTHER" id="PTHR13847">
    <property type="entry name" value="SARCOSINE DEHYDROGENASE-RELATED"/>
    <property type="match status" value="1"/>
</dbReference>
<gene>
    <name evidence="3" type="ORF">JNB61_19165</name>
</gene>
<dbReference type="RefSeq" id="WP_220292542.1">
    <property type="nucleotide sequence ID" value="NZ_JAEUAX010000019.1"/>
</dbReference>
<dbReference type="InterPro" id="IPR006076">
    <property type="entry name" value="FAD-dep_OxRdtase"/>
</dbReference>
<dbReference type="Pfam" id="PF01266">
    <property type="entry name" value="DAO"/>
    <property type="match status" value="1"/>
</dbReference>